<dbReference type="InterPro" id="IPR011035">
    <property type="entry name" value="Ribosomal_bL25/Gln-tRNA_synth"/>
</dbReference>
<dbReference type="InterPro" id="IPR029751">
    <property type="entry name" value="Ribosomal_L25_dom"/>
</dbReference>
<evidence type="ECO:0000256" key="4">
    <source>
        <dbReference type="ARBA" id="ARBA00023274"/>
    </source>
</evidence>
<dbReference type="AlphaFoldDB" id="A0A6B3VNR0"/>
<dbReference type="RefSeq" id="WP_163238794.1">
    <property type="nucleotide sequence ID" value="NZ_CP082780.1"/>
</dbReference>
<feature type="compositionally biased region" description="Acidic residues" evidence="6">
    <location>
        <begin position="186"/>
        <end position="200"/>
    </location>
</feature>
<comment type="function">
    <text evidence="5">This is one of the proteins that binds to the 5S RNA in the ribosome where it forms part of the central protuberance.</text>
</comment>
<dbReference type="NCBIfam" id="TIGR00731">
    <property type="entry name" value="bL25_bact_ctc"/>
    <property type="match status" value="1"/>
</dbReference>
<proteinExistence type="inferred from homology"/>
<dbReference type="InterPro" id="IPR001021">
    <property type="entry name" value="Ribosomal_bL25_long"/>
</dbReference>
<dbReference type="EMBL" id="JACEIO010000001">
    <property type="protein sequence ID" value="MBA4535554.1"/>
    <property type="molecule type" value="Genomic_DNA"/>
</dbReference>
<comment type="similarity">
    <text evidence="5">Belongs to the bacterial ribosomal protein bL25 family. CTC subfamily.</text>
</comment>
<evidence type="ECO:0000259" key="8">
    <source>
        <dbReference type="Pfam" id="PF14693"/>
    </source>
</evidence>
<dbReference type="Proteomes" id="UP000472971">
    <property type="component" value="Unassembled WGS sequence"/>
</dbReference>
<keyword evidence="11" id="KW-1185">Reference proteome</keyword>
<evidence type="ECO:0000256" key="2">
    <source>
        <dbReference type="ARBA" id="ARBA00022884"/>
    </source>
</evidence>
<comment type="subunit">
    <text evidence="5">Part of the 50S ribosomal subunit; part of the 5S rRNA/L5/L18/L25 subcomplex. Contacts the 5S rRNA. Binds to the 5S rRNA independently of L5 and L18.</text>
</comment>
<keyword evidence="1 5" id="KW-0699">rRNA-binding</keyword>
<evidence type="ECO:0000256" key="3">
    <source>
        <dbReference type="ARBA" id="ARBA00022980"/>
    </source>
</evidence>
<keyword evidence="2 5" id="KW-0694">RNA-binding</keyword>
<dbReference type="SUPFAM" id="SSF50715">
    <property type="entry name" value="Ribosomal protein L25-like"/>
    <property type="match status" value="1"/>
</dbReference>
<feature type="region of interest" description="Disordered" evidence="6">
    <location>
        <begin position="180"/>
        <end position="211"/>
    </location>
</feature>
<dbReference type="GO" id="GO:0006412">
    <property type="term" value="P:translation"/>
    <property type="evidence" value="ECO:0007669"/>
    <property type="project" value="UniProtKB-UniRule"/>
</dbReference>
<dbReference type="CDD" id="cd00495">
    <property type="entry name" value="Ribosomal_L25_TL5_CTC"/>
    <property type="match status" value="1"/>
</dbReference>
<dbReference type="InterPro" id="IPR020057">
    <property type="entry name" value="Ribosomal_bL25_b-dom"/>
</dbReference>
<dbReference type="Gene3D" id="2.40.240.10">
    <property type="entry name" value="Ribosomal Protein L25, Chain P"/>
    <property type="match status" value="1"/>
</dbReference>
<dbReference type="Pfam" id="PF14693">
    <property type="entry name" value="Ribosomal_TL5_C"/>
    <property type="match status" value="1"/>
</dbReference>
<sequence length="211" mass="23238">MTTVLQARKRTEFRRSSLTKIREEGKIPAIIYGTKMDSVPIVVQYADLIKTLQIVGRNGVIALDLNGNKQNVVLSDFQEDPLKNRIIHADFLAVDMSTEITVDVRVVLVGDAAGEKDGGVLQQPLHQVSLTATPNNIPQSIEIDISTLQVGETIAIKDITAEGKYMINHHDEEVIVSILPPKQEEEINSGEEQEAGTPENEEGRETEASNE</sequence>
<dbReference type="InterPro" id="IPR037121">
    <property type="entry name" value="Ribosomal_bL25_C"/>
</dbReference>
<gene>
    <name evidence="5" type="primary">rplY</name>
    <name evidence="5" type="synonym">ctc</name>
    <name evidence="10" type="ORF">G4D64_00020</name>
    <name evidence="9" type="ORF">H1Z61_00020</name>
</gene>
<dbReference type="NCBIfam" id="NF004133">
    <property type="entry name" value="PRK05618.2-4"/>
    <property type="match status" value="1"/>
</dbReference>
<reference evidence="10 11" key="1">
    <citation type="submission" date="2020-02" db="EMBL/GenBank/DDBJ databases">
        <title>Bacillus aquiflavi sp. nov., isolated from yellow water of strong flavor Chinese baijiu in Yibin region of China.</title>
        <authorList>
            <person name="Xie J."/>
        </authorList>
    </citation>
    <scope>NUCLEOTIDE SEQUENCE [LARGE SCALE GENOMIC DNA]</scope>
    <source>
        <strain evidence="10 11">3H-10</strain>
    </source>
</reference>
<evidence type="ECO:0000256" key="1">
    <source>
        <dbReference type="ARBA" id="ARBA00022730"/>
    </source>
</evidence>
<name>A0A6B3VNR0_9BACI</name>
<feature type="domain" description="Large ribosomal subunit protein bL25 beta" evidence="8">
    <location>
        <begin position="99"/>
        <end position="182"/>
    </location>
</feature>
<evidence type="ECO:0000256" key="5">
    <source>
        <dbReference type="HAMAP-Rule" id="MF_01334"/>
    </source>
</evidence>
<keyword evidence="4 5" id="KW-0687">Ribonucleoprotein</keyword>
<evidence type="ECO:0000313" key="9">
    <source>
        <dbReference type="EMBL" id="MBA4535554.1"/>
    </source>
</evidence>
<evidence type="ECO:0000313" key="10">
    <source>
        <dbReference type="EMBL" id="NEY79930.1"/>
    </source>
</evidence>
<accession>A0A6B3VNR0</accession>
<dbReference type="EMBL" id="JAAIWN010000001">
    <property type="protein sequence ID" value="NEY79930.1"/>
    <property type="molecule type" value="Genomic_DNA"/>
</dbReference>
<dbReference type="Pfam" id="PF01386">
    <property type="entry name" value="Ribosomal_L25p"/>
    <property type="match status" value="1"/>
</dbReference>
<dbReference type="InterPro" id="IPR020930">
    <property type="entry name" value="Ribosomal_uL5_bac-type"/>
</dbReference>
<dbReference type="GO" id="GO:0008097">
    <property type="term" value="F:5S rRNA binding"/>
    <property type="evidence" value="ECO:0007669"/>
    <property type="project" value="InterPro"/>
</dbReference>
<comment type="caution">
    <text evidence="10">The sequence shown here is derived from an EMBL/GenBank/DDBJ whole genome shotgun (WGS) entry which is preliminary data.</text>
</comment>
<dbReference type="GO" id="GO:0022625">
    <property type="term" value="C:cytosolic large ribosomal subunit"/>
    <property type="evidence" value="ECO:0007669"/>
    <property type="project" value="TreeGrafter"/>
</dbReference>
<dbReference type="GO" id="GO:0003735">
    <property type="term" value="F:structural constituent of ribosome"/>
    <property type="evidence" value="ECO:0007669"/>
    <property type="project" value="InterPro"/>
</dbReference>
<protein>
    <recommendedName>
        <fullName evidence="5">Large ribosomal subunit protein bL25</fullName>
    </recommendedName>
    <alternativeName>
        <fullName evidence="5">General stress protein CTC</fullName>
    </alternativeName>
</protein>
<reference evidence="9 12" key="2">
    <citation type="submission" date="2020-07" db="EMBL/GenBank/DDBJ databases">
        <authorList>
            <person name="Feng H."/>
        </authorList>
    </citation>
    <scope>NUCLEOTIDE SEQUENCE [LARGE SCALE GENOMIC DNA]</scope>
    <source>
        <strain evidence="9">S-12</strain>
        <strain evidence="12">s-12</strain>
    </source>
</reference>
<evidence type="ECO:0000259" key="7">
    <source>
        <dbReference type="Pfam" id="PF01386"/>
    </source>
</evidence>
<dbReference type="Proteomes" id="UP000570010">
    <property type="component" value="Unassembled WGS sequence"/>
</dbReference>
<dbReference type="Gene3D" id="2.170.120.20">
    <property type="entry name" value="Ribosomal protein L25, beta domain"/>
    <property type="match status" value="1"/>
</dbReference>
<dbReference type="PANTHER" id="PTHR33284:SF1">
    <property type="entry name" value="RIBOSOMAL PROTEIN L25_GLN-TRNA SYNTHETASE, ANTI-CODON-BINDING DOMAIN-CONTAINING PROTEIN"/>
    <property type="match status" value="1"/>
</dbReference>
<dbReference type="HAMAP" id="MF_01334">
    <property type="entry name" value="Ribosomal_bL25_CTC"/>
    <property type="match status" value="1"/>
</dbReference>
<feature type="compositionally biased region" description="Basic and acidic residues" evidence="6">
    <location>
        <begin position="201"/>
        <end position="211"/>
    </location>
</feature>
<dbReference type="PANTHER" id="PTHR33284">
    <property type="entry name" value="RIBOSOMAL PROTEIN L25/GLN-TRNA SYNTHETASE, ANTI-CODON-BINDING DOMAIN-CONTAINING PROTEIN"/>
    <property type="match status" value="1"/>
</dbReference>
<evidence type="ECO:0000313" key="11">
    <source>
        <dbReference type="Proteomes" id="UP000472971"/>
    </source>
</evidence>
<evidence type="ECO:0000256" key="6">
    <source>
        <dbReference type="SAM" id="MobiDB-lite"/>
    </source>
</evidence>
<evidence type="ECO:0000313" key="12">
    <source>
        <dbReference type="Proteomes" id="UP000570010"/>
    </source>
</evidence>
<keyword evidence="3 5" id="KW-0689">Ribosomal protein</keyword>
<feature type="domain" description="Large ribosomal subunit protein bL25 L25" evidence="7">
    <location>
        <begin position="5"/>
        <end position="91"/>
    </location>
</feature>
<organism evidence="10 11">
    <name type="scientific">Bacillus aquiflavi</name>
    <dbReference type="NCBI Taxonomy" id="2672567"/>
    <lineage>
        <taxon>Bacteria</taxon>
        <taxon>Bacillati</taxon>
        <taxon>Bacillota</taxon>
        <taxon>Bacilli</taxon>
        <taxon>Bacillales</taxon>
        <taxon>Bacillaceae</taxon>
        <taxon>Bacillus</taxon>
    </lineage>
</organism>
<dbReference type="InterPro" id="IPR020056">
    <property type="entry name" value="Rbsml_bL25/Gln-tRNA_synth_N"/>
</dbReference>